<keyword evidence="2 6" id="KW-0812">Transmembrane</keyword>
<comment type="subcellular location">
    <subcellularLocation>
        <location evidence="1">Membrane</location>
        <topology evidence="1">Multi-pass membrane protein</topology>
    </subcellularLocation>
</comment>
<gene>
    <name evidence="7" type="ORF">HYFRA_00009917</name>
</gene>
<dbReference type="EMBL" id="CAJVRL010000083">
    <property type="protein sequence ID" value="CAG8958600.1"/>
    <property type="molecule type" value="Genomic_DNA"/>
</dbReference>
<evidence type="ECO:0000313" key="8">
    <source>
        <dbReference type="Proteomes" id="UP000696280"/>
    </source>
</evidence>
<keyword evidence="3 6" id="KW-1133">Transmembrane helix</keyword>
<sequence>MLLGLNGTCNATLDDLRIGGSEIPLIGTWTFHEIGLIAAPASALIALLVSFYLMLMHALHYTKPYEQRHIIRILLMIPVYATSAFLSFKFYWHAIYFQVISDCYEAFAIASFFALMCHYIAPSLHEQKLYFRTITPVKWVWPVSTMWKCCCGDAGPWRTPRSGLTWFNIIWLGVYQYCFVRVAMTITAVVSQYFEKYCESSNSPLFAHIWTLCLNATAVTIAMYCLIQFYVQLRTDLSPHRPFLKVLAIKLVIFLSFWQAFTISILTSTFKVVTPTPYLAYPDLKVGIPSLLLCVEMAIFAVLHLWAFPWAPYKVGAEVRDYPMSMASGLSPKNVQGHKQGGFLGWRAFADALNPWDLVKAFARSMRWLVVGRKKREQDSSYARNLGNENDMALEGGRENDFNTEGYKRTVNLPIADEFRRSRFGIPQGAMGGKLPSEEGAALIAHAQPHSSISSGRPYTPARERYDADGRDISPYPHRYDDSPGSVADRGPDPVHPVLLRSVDNYSQEDIGMAVSDPSPYQPYQPYQQREPTAAEIYLEQKRQDRRQVHNPSEQWANSKQPRDPDQNAF</sequence>
<feature type="transmembrane region" description="Helical" evidence="6">
    <location>
        <begin position="34"/>
        <end position="58"/>
    </location>
</feature>
<reference evidence="7" key="1">
    <citation type="submission" date="2021-07" db="EMBL/GenBank/DDBJ databases">
        <authorList>
            <person name="Durling M."/>
        </authorList>
    </citation>
    <scope>NUCLEOTIDE SEQUENCE</scope>
</reference>
<feature type="transmembrane region" description="Helical" evidence="6">
    <location>
        <begin position="104"/>
        <end position="121"/>
    </location>
</feature>
<feature type="compositionally biased region" description="Basic and acidic residues" evidence="5">
    <location>
        <begin position="561"/>
        <end position="570"/>
    </location>
</feature>
<feature type="region of interest" description="Disordered" evidence="5">
    <location>
        <begin position="511"/>
        <end position="570"/>
    </location>
</feature>
<protein>
    <recommendedName>
        <fullName evidence="9">DUF300-domain-containing protein</fullName>
    </recommendedName>
</protein>
<dbReference type="Pfam" id="PF03619">
    <property type="entry name" value="Solute_trans_a"/>
    <property type="match status" value="1"/>
</dbReference>
<feature type="compositionally biased region" description="Basic and acidic residues" evidence="5">
    <location>
        <begin position="462"/>
        <end position="482"/>
    </location>
</feature>
<feature type="transmembrane region" description="Helical" evidence="6">
    <location>
        <begin position="209"/>
        <end position="231"/>
    </location>
</feature>
<feature type="compositionally biased region" description="Polar residues" evidence="5">
    <location>
        <begin position="550"/>
        <end position="560"/>
    </location>
</feature>
<name>A0A9N9L1R1_9HELO</name>
<feature type="region of interest" description="Disordered" evidence="5">
    <location>
        <begin position="380"/>
        <end position="401"/>
    </location>
</feature>
<accession>A0A9N9L1R1</accession>
<evidence type="ECO:0000313" key="7">
    <source>
        <dbReference type="EMBL" id="CAG8958600.1"/>
    </source>
</evidence>
<dbReference type="AlphaFoldDB" id="A0A9N9L1R1"/>
<evidence type="ECO:0000256" key="5">
    <source>
        <dbReference type="SAM" id="MobiDB-lite"/>
    </source>
</evidence>
<dbReference type="OrthoDB" id="5348404at2759"/>
<feature type="compositionally biased region" description="Basic and acidic residues" evidence="5">
    <location>
        <begin position="539"/>
        <end position="548"/>
    </location>
</feature>
<feature type="transmembrane region" description="Helical" evidence="6">
    <location>
        <begin position="70"/>
        <end position="92"/>
    </location>
</feature>
<dbReference type="SMART" id="SM01417">
    <property type="entry name" value="Solute_trans_a"/>
    <property type="match status" value="1"/>
</dbReference>
<feature type="transmembrane region" description="Helical" evidence="6">
    <location>
        <begin position="243"/>
        <end position="266"/>
    </location>
</feature>
<dbReference type="PANTHER" id="PTHR23423">
    <property type="entry name" value="ORGANIC SOLUTE TRANSPORTER-RELATED"/>
    <property type="match status" value="1"/>
</dbReference>
<keyword evidence="4 6" id="KW-0472">Membrane</keyword>
<feature type="transmembrane region" description="Helical" evidence="6">
    <location>
        <begin position="166"/>
        <end position="189"/>
    </location>
</feature>
<evidence type="ECO:0000256" key="3">
    <source>
        <dbReference type="ARBA" id="ARBA00022989"/>
    </source>
</evidence>
<evidence type="ECO:0008006" key="9">
    <source>
        <dbReference type="Google" id="ProtNLM"/>
    </source>
</evidence>
<feature type="region of interest" description="Disordered" evidence="5">
    <location>
        <begin position="447"/>
        <end position="498"/>
    </location>
</feature>
<evidence type="ECO:0000256" key="6">
    <source>
        <dbReference type="SAM" id="Phobius"/>
    </source>
</evidence>
<dbReference type="Proteomes" id="UP000696280">
    <property type="component" value="Unassembled WGS sequence"/>
</dbReference>
<organism evidence="7 8">
    <name type="scientific">Hymenoscyphus fraxineus</name>
    <dbReference type="NCBI Taxonomy" id="746836"/>
    <lineage>
        <taxon>Eukaryota</taxon>
        <taxon>Fungi</taxon>
        <taxon>Dikarya</taxon>
        <taxon>Ascomycota</taxon>
        <taxon>Pezizomycotina</taxon>
        <taxon>Leotiomycetes</taxon>
        <taxon>Helotiales</taxon>
        <taxon>Helotiaceae</taxon>
        <taxon>Hymenoscyphus</taxon>
    </lineage>
</organism>
<evidence type="ECO:0000256" key="4">
    <source>
        <dbReference type="ARBA" id="ARBA00023136"/>
    </source>
</evidence>
<proteinExistence type="predicted"/>
<feature type="transmembrane region" description="Helical" evidence="6">
    <location>
        <begin position="286"/>
        <end position="308"/>
    </location>
</feature>
<keyword evidence="8" id="KW-1185">Reference proteome</keyword>
<evidence type="ECO:0000256" key="1">
    <source>
        <dbReference type="ARBA" id="ARBA00004141"/>
    </source>
</evidence>
<dbReference type="GO" id="GO:0016020">
    <property type="term" value="C:membrane"/>
    <property type="evidence" value="ECO:0007669"/>
    <property type="project" value="UniProtKB-SubCell"/>
</dbReference>
<evidence type="ECO:0000256" key="2">
    <source>
        <dbReference type="ARBA" id="ARBA00022692"/>
    </source>
</evidence>
<comment type="caution">
    <text evidence="7">The sequence shown here is derived from an EMBL/GenBank/DDBJ whole genome shotgun (WGS) entry which is preliminary data.</text>
</comment>
<dbReference type="InterPro" id="IPR005178">
    <property type="entry name" value="Ostalpha/TMEM184C"/>
</dbReference>